<keyword evidence="1" id="KW-0812">Transmembrane</keyword>
<dbReference type="PANTHER" id="PTHR39074:SF1">
    <property type="entry name" value="AGAP007547-PA"/>
    <property type="match status" value="1"/>
</dbReference>
<name>A0A210Q285_MIZYE</name>
<dbReference type="PANTHER" id="PTHR39074">
    <property type="entry name" value="AGAP007547-PA"/>
    <property type="match status" value="1"/>
</dbReference>
<dbReference type="AlphaFoldDB" id="A0A210Q285"/>
<feature type="transmembrane region" description="Helical" evidence="1">
    <location>
        <begin position="178"/>
        <end position="196"/>
    </location>
</feature>
<organism evidence="2 3">
    <name type="scientific">Mizuhopecten yessoensis</name>
    <name type="common">Japanese scallop</name>
    <name type="synonym">Patinopecten yessoensis</name>
    <dbReference type="NCBI Taxonomy" id="6573"/>
    <lineage>
        <taxon>Eukaryota</taxon>
        <taxon>Metazoa</taxon>
        <taxon>Spiralia</taxon>
        <taxon>Lophotrochozoa</taxon>
        <taxon>Mollusca</taxon>
        <taxon>Bivalvia</taxon>
        <taxon>Autobranchia</taxon>
        <taxon>Pteriomorphia</taxon>
        <taxon>Pectinida</taxon>
        <taxon>Pectinoidea</taxon>
        <taxon>Pectinidae</taxon>
        <taxon>Mizuhopecten</taxon>
    </lineage>
</organism>
<dbReference type="EMBL" id="NEDP02005220">
    <property type="protein sequence ID" value="OWF42815.1"/>
    <property type="molecule type" value="Genomic_DNA"/>
</dbReference>
<comment type="caution">
    <text evidence="2">The sequence shown here is derived from an EMBL/GenBank/DDBJ whole genome shotgun (WGS) entry which is preliminary data.</text>
</comment>
<feature type="transmembrane region" description="Helical" evidence="1">
    <location>
        <begin position="140"/>
        <end position="158"/>
    </location>
</feature>
<evidence type="ECO:0000313" key="3">
    <source>
        <dbReference type="Proteomes" id="UP000242188"/>
    </source>
</evidence>
<proteinExistence type="predicted"/>
<accession>A0A210Q285</accession>
<gene>
    <name evidence="2" type="ORF">KP79_PYT20059</name>
</gene>
<keyword evidence="3" id="KW-1185">Reference proteome</keyword>
<protein>
    <submittedName>
        <fullName evidence="2">Uncharacterized protein</fullName>
    </submittedName>
</protein>
<evidence type="ECO:0000256" key="1">
    <source>
        <dbReference type="SAM" id="Phobius"/>
    </source>
</evidence>
<dbReference type="OrthoDB" id="10015560at2759"/>
<reference evidence="2 3" key="1">
    <citation type="journal article" date="2017" name="Nat. Ecol. Evol.">
        <title>Scallop genome provides insights into evolution of bilaterian karyotype and development.</title>
        <authorList>
            <person name="Wang S."/>
            <person name="Zhang J."/>
            <person name="Jiao W."/>
            <person name="Li J."/>
            <person name="Xun X."/>
            <person name="Sun Y."/>
            <person name="Guo X."/>
            <person name="Huan P."/>
            <person name="Dong B."/>
            <person name="Zhang L."/>
            <person name="Hu X."/>
            <person name="Sun X."/>
            <person name="Wang J."/>
            <person name="Zhao C."/>
            <person name="Wang Y."/>
            <person name="Wang D."/>
            <person name="Huang X."/>
            <person name="Wang R."/>
            <person name="Lv J."/>
            <person name="Li Y."/>
            <person name="Zhang Z."/>
            <person name="Liu B."/>
            <person name="Lu W."/>
            <person name="Hui Y."/>
            <person name="Liang J."/>
            <person name="Zhou Z."/>
            <person name="Hou R."/>
            <person name="Li X."/>
            <person name="Liu Y."/>
            <person name="Li H."/>
            <person name="Ning X."/>
            <person name="Lin Y."/>
            <person name="Zhao L."/>
            <person name="Xing Q."/>
            <person name="Dou J."/>
            <person name="Li Y."/>
            <person name="Mao J."/>
            <person name="Guo H."/>
            <person name="Dou H."/>
            <person name="Li T."/>
            <person name="Mu C."/>
            <person name="Jiang W."/>
            <person name="Fu Q."/>
            <person name="Fu X."/>
            <person name="Miao Y."/>
            <person name="Liu J."/>
            <person name="Yu Q."/>
            <person name="Li R."/>
            <person name="Liao H."/>
            <person name="Li X."/>
            <person name="Kong Y."/>
            <person name="Jiang Z."/>
            <person name="Chourrout D."/>
            <person name="Li R."/>
            <person name="Bao Z."/>
        </authorList>
    </citation>
    <scope>NUCLEOTIDE SEQUENCE [LARGE SCALE GENOMIC DNA]</scope>
    <source>
        <strain evidence="2 3">PY_sf001</strain>
    </source>
</reference>
<evidence type="ECO:0000313" key="2">
    <source>
        <dbReference type="EMBL" id="OWF42815.1"/>
    </source>
</evidence>
<dbReference type="Proteomes" id="UP000242188">
    <property type="component" value="Unassembled WGS sequence"/>
</dbReference>
<keyword evidence="1" id="KW-1133">Transmembrane helix</keyword>
<dbReference type="STRING" id="6573.A0A210Q285"/>
<sequence length="257" mass="30062">MFFNKSGSAPGSNMMQSYMEKRLTTLHNSSSSSVTTYKDKVLAFLSGVIFVTILPYIHIGIIHLKIWVPGKGKVDRNKCTCSCFDTVFRGQYEDQGPTTYKHVYFNATWQTMRIWLFTVIFVLLAYESIKYLIPLIRRRNLRPAMFALYVANLYPHYYSWWSYFSYYNEDFYDYYKHHMLFTITEVIATCLVLNLCDNRNEIVSWKILAIVSINLMHISVEGSDQFIQHVVYGKGSHFQNARNIGLMIPDLLHICID</sequence>
<feature type="transmembrane region" description="Helical" evidence="1">
    <location>
        <begin position="114"/>
        <end position="133"/>
    </location>
</feature>
<keyword evidence="1" id="KW-0472">Membrane</keyword>
<feature type="transmembrane region" description="Helical" evidence="1">
    <location>
        <begin position="41"/>
        <end position="64"/>
    </location>
</feature>